<feature type="compositionally biased region" description="Polar residues" evidence="11">
    <location>
        <begin position="2354"/>
        <end position="2380"/>
    </location>
</feature>
<keyword evidence="4" id="KW-0813">Transport</keyword>
<dbReference type="CDD" id="cd01254">
    <property type="entry name" value="PH_PLD"/>
    <property type="match status" value="1"/>
</dbReference>
<dbReference type="Pfam" id="PF13091">
    <property type="entry name" value="PLDc_2"/>
    <property type="match status" value="1"/>
</dbReference>
<dbReference type="PROSITE" id="PS50195">
    <property type="entry name" value="PX"/>
    <property type="match status" value="1"/>
</dbReference>
<evidence type="ECO:0000313" key="15">
    <source>
        <dbReference type="Proteomes" id="UP001164743"/>
    </source>
</evidence>
<feature type="compositionally biased region" description="Low complexity" evidence="11">
    <location>
        <begin position="2430"/>
        <end position="2441"/>
    </location>
</feature>
<feature type="compositionally biased region" description="Polar residues" evidence="11">
    <location>
        <begin position="2445"/>
        <end position="2462"/>
    </location>
</feature>
<dbReference type="Proteomes" id="UP001164743">
    <property type="component" value="Chromosome 3A"/>
</dbReference>
<dbReference type="PANTHER" id="PTHR18896:SF76">
    <property type="entry name" value="PHOSPHOLIPASE"/>
    <property type="match status" value="1"/>
</dbReference>
<dbReference type="InterPro" id="IPR001736">
    <property type="entry name" value="PLipase_D/transphosphatidylase"/>
</dbReference>
<feature type="region of interest" description="Disordered" evidence="11">
    <location>
        <begin position="959"/>
        <end position="999"/>
    </location>
</feature>
<dbReference type="RefSeq" id="XP_053018813.1">
    <property type="nucleotide sequence ID" value="XM_053167613.1"/>
</dbReference>
<feature type="domain" description="PX" evidence="13">
    <location>
        <begin position="1166"/>
        <end position="1297"/>
    </location>
</feature>
<keyword evidence="5" id="KW-0677">Repeat</keyword>
<evidence type="ECO:0000256" key="1">
    <source>
        <dbReference type="ARBA" id="ARBA00000798"/>
    </source>
</evidence>
<dbReference type="InterPro" id="IPR001849">
    <property type="entry name" value="PH_domain"/>
</dbReference>
<dbReference type="CDD" id="cd09141">
    <property type="entry name" value="PLDc_vPLD1_2_yPLD_like_2"/>
    <property type="match status" value="1"/>
</dbReference>
<feature type="compositionally biased region" description="Basic and acidic residues" evidence="11">
    <location>
        <begin position="2043"/>
        <end position="2054"/>
    </location>
</feature>
<dbReference type="SUPFAM" id="SSF56024">
    <property type="entry name" value="Phospholipase D/nuclease"/>
    <property type="match status" value="2"/>
</dbReference>
<feature type="compositionally biased region" description="Basic and acidic residues" evidence="11">
    <location>
        <begin position="2463"/>
        <end position="2473"/>
    </location>
</feature>
<feature type="region of interest" description="Disordered" evidence="11">
    <location>
        <begin position="2024"/>
        <end position="2054"/>
    </location>
</feature>
<dbReference type="Pfam" id="PF08314">
    <property type="entry name" value="Sec39"/>
    <property type="match status" value="1"/>
</dbReference>
<keyword evidence="10" id="KW-0443">Lipid metabolism</keyword>
<evidence type="ECO:0000256" key="3">
    <source>
        <dbReference type="ARBA" id="ARBA00012027"/>
    </source>
</evidence>
<dbReference type="InterPro" id="IPR013244">
    <property type="entry name" value="Sec39_domain"/>
</dbReference>
<comment type="subcellular location">
    <subcellularLocation>
        <location evidence="2">Endoplasmic reticulum</location>
    </subcellularLocation>
</comment>
<dbReference type="PANTHER" id="PTHR18896">
    <property type="entry name" value="PHOSPHOLIPASE D"/>
    <property type="match status" value="1"/>
</dbReference>
<dbReference type="GeneID" id="77808508"/>
<keyword evidence="9" id="KW-0442">Lipid degradation</keyword>
<accession>A0ABY7CDG1</accession>
<gene>
    <name evidence="14" type="ORF">PtA15_3A627</name>
</gene>
<dbReference type="EMBL" id="CP110423">
    <property type="protein sequence ID" value="WAQ83258.1"/>
    <property type="molecule type" value="Genomic_DNA"/>
</dbReference>
<keyword evidence="15" id="KW-1185">Reference proteome</keyword>
<feature type="region of interest" description="Disordered" evidence="11">
    <location>
        <begin position="2078"/>
        <end position="2235"/>
    </location>
</feature>
<name>A0ABY7CDG1_9BASI</name>
<evidence type="ECO:0000259" key="13">
    <source>
        <dbReference type="PROSITE" id="PS50195"/>
    </source>
</evidence>
<dbReference type="Gene3D" id="3.30.1520.10">
    <property type="entry name" value="Phox-like domain"/>
    <property type="match status" value="1"/>
</dbReference>
<comment type="catalytic activity">
    <reaction evidence="1">
        <text>a 1,2-diacyl-sn-glycero-3-phosphocholine + H2O = a 1,2-diacyl-sn-glycero-3-phosphate + choline + H(+)</text>
        <dbReference type="Rhea" id="RHEA:14445"/>
        <dbReference type="ChEBI" id="CHEBI:15354"/>
        <dbReference type="ChEBI" id="CHEBI:15377"/>
        <dbReference type="ChEBI" id="CHEBI:15378"/>
        <dbReference type="ChEBI" id="CHEBI:57643"/>
        <dbReference type="ChEBI" id="CHEBI:58608"/>
        <dbReference type="EC" id="3.1.4.4"/>
    </reaction>
</comment>
<dbReference type="Gene3D" id="3.30.870.10">
    <property type="entry name" value="Endonuclease Chain A"/>
    <property type="match status" value="2"/>
</dbReference>
<keyword evidence="7" id="KW-0256">Endoplasmic reticulum</keyword>
<organism evidence="14 15">
    <name type="scientific">Puccinia triticina</name>
    <dbReference type="NCBI Taxonomy" id="208348"/>
    <lineage>
        <taxon>Eukaryota</taxon>
        <taxon>Fungi</taxon>
        <taxon>Dikarya</taxon>
        <taxon>Basidiomycota</taxon>
        <taxon>Pucciniomycotina</taxon>
        <taxon>Pucciniomycetes</taxon>
        <taxon>Pucciniales</taxon>
        <taxon>Pucciniaceae</taxon>
        <taxon>Puccinia</taxon>
    </lineage>
</organism>
<dbReference type="CDD" id="cd06093">
    <property type="entry name" value="PX_domain"/>
    <property type="match status" value="1"/>
</dbReference>
<feature type="region of interest" description="Disordered" evidence="11">
    <location>
        <begin position="1405"/>
        <end position="1426"/>
    </location>
</feature>
<feature type="domain" description="PLD phosphodiesterase" evidence="12">
    <location>
        <begin position="1606"/>
        <end position="1633"/>
    </location>
</feature>
<evidence type="ECO:0000256" key="8">
    <source>
        <dbReference type="ARBA" id="ARBA00022927"/>
    </source>
</evidence>
<feature type="compositionally biased region" description="Basic and acidic residues" evidence="11">
    <location>
        <begin position="2079"/>
        <end position="2089"/>
    </location>
</feature>
<evidence type="ECO:0000256" key="2">
    <source>
        <dbReference type="ARBA" id="ARBA00004240"/>
    </source>
</evidence>
<dbReference type="InterPro" id="IPR015679">
    <property type="entry name" value="PLipase_D_fam"/>
</dbReference>
<evidence type="ECO:0000256" key="7">
    <source>
        <dbReference type="ARBA" id="ARBA00022824"/>
    </source>
</evidence>
<evidence type="ECO:0000256" key="6">
    <source>
        <dbReference type="ARBA" id="ARBA00022801"/>
    </source>
</evidence>
<evidence type="ECO:0000256" key="5">
    <source>
        <dbReference type="ARBA" id="ARBA00022737"/>
    </source>
</evidence>
<feature type="compositionally biased region" description="Polar residues" evidence="11">
    <location>
        <begin position="959"/>
        <end position="972"/>
    </location>
</feature>
<proteinExistence type="predicted"/>
<feature type="compositionally biased region" description="Basic and acidic residues" evidence="11">
    <location>
        <begin position="2102"/>
        <end position="2111"/>
    </location>
</feature>
<protein>
    <recommendedName>
        <fullName evidence="3">phospholipase D</fullName>
        <ecNumber evidence="3">3.1.4.4</ecNumber>
    </recommendedName>
</protein>
<feature type="region of interest" description="Disordered" evidence="11">
    <location>
        <begin position="2306"/>
        <end position="2473"/>
    </location>
</feature>
<evidence type="ECO:0000256" key="9">
    <source>
        <dbReference type="ARBA" id="ARBA00022963"/>
    </source>
</evidence>
<keyword evidence="8" id="KW-0653">Protein transport</keyword>
<feature type="compositionally biased region" description="Polar residues" evidence="11">
    <location>
        <begin position="2407"/>
        <end position="2423"/>
    </location>
</feature>
<reference evidence="14" key="1">
    <citation type="submission" date="2022-10" db="EMBL/GenBank/DDBJ databases">
        <title>Puccinia triticina Genome sequencing and assembly.</title>
        <authorList>
            <person name="Li C."/>
        </authorList>
    </citation>
    <scope>NUCLEOTIDE SEQUENCE</scope>
    <source>
        <strain evidence="14">Pt15</strain>
    </source>
</reference>
<dbReference type="InterPro" id="IPR001683">
    <property type="entry name" value="PX_dom"/>
</dbReference>
<dbReference type="CDD" id="cd09138">
    <property type="entry name" value="PLDc_vPLD1_2_yPLD_like_1"/>
    <property type="match status" value="1"/>
</dbReference>
<dbReference type="SMART" id="SM00155">
    <property type="entry name" value="PLDc"/>
    <property type="match status" value="2"/>
</dbReference>
<dbReference type="SMART" id="SM00233">
    <property type="entry name" value="PH"/>
    <property type="match status" value="1"/>
</dbReference>
<evidence type="ECO:0000256" key="10">
    <source>
        <dbReference type="ARBA" id="ARBA00023098"/>
    </source>
</evidence>
<evidence type="ECO:0000313" key="14">
    <source>
        <dbReference type="EMBL" id="WAQ83258.1"/>
    </source>
</evidence>
<evidence type="ECO:0000256" key="11">
    <source>
        <dbReference type="SAM" id="MobiDB-lite"/>
    </source>
</evidence>
<evidence type="ECO:0000259" key="12">
    <source>
        <dbReference type="PROSITE" id="PS50035"/>
    </source>
</evidence>
<feature type="compositionally biased region" description="Polar residues" evidence="11">
    <location>
        <begin position="2194"/>
        <end position="2211"/>
    </location>
</feature>
<evidence type="ECO:0000256" key="4">
    <source>
        <dbReference type="ARBA" id="ARBA00022448"/>
    </source>
</evidence>
<dbReference type="EC" id="3.1.4.4" evidence="3"/>
<feature type="domain" description="PLD phosphodiesterase" evidence="12">
    <location>
        <begin position="1915"/>
        <end position="1942"/>
    </location>
</feature>
<dbReference type="Pfam" id="PF00614">
    <property type="entry name" value="PLDc"/>
    <property type="match status" value="1"/>
</dbReference>
<dbReference type="InterPro" id="IPR036871">
    <property type="entry name" value="PX_dom_sf"/>
</dbReference>
<dbReference type="PROSITE" id="PS50035">
    <property type="entry name" value="PLD"/>
    <property type="match status" value="2"/>
</dbReference>
<feature type="compositionally biased region" description="Basic and acidic residues" evidence="11">
    <location>
        <begin position="2118"/>
        <end position="2130"/>
    </location>
</feature>
<keyword evidence="6" id="KW-0378">Hydrolase</keyword>
<feature type="compositionally biased region" description="Polar residues" evidence="11">
    <location>
        <begin position="1407"/>
        <end position="1418"/>
    </location>
</feature>
<dbReference type="InterPro" id="IPR025202">
    <property type="entry name" value="PLD-like_dom"/>
</dbReference>
<dbReference type="SUPFAM" id="SSF64268">
    <property type="entry name" value="PX domain"/>
    <property type="match status" value="1"/>
</dbReference>
<sequence>MDSLEAAISRQDWPSAERLANSLDIEPAFIHKHILAHHLASAEQGPISLASLETVLGTDPTWVARLIVNYLNRPTPSLPSTSKSTYSYPQEHKLIKILAESTDLWLDQLSSAHLDFSLKQALGEPVEEPEDATKIDRVEQLIKQNPEIAEACSAKWFSVQASSKWEVYNQIYQAEQADEDNQHDKNEAVEDEVEETADWGDLELDPIEDLGEAVDQPDSNPPFISFLQSDLDELALLFASQLQLDRLKRLLDTHHLSLDSITLFDSIPLHARPGDLDYGQDLIALLPRPIPKPKSSISSKDVITSIFNPTQQRSLSSELAEQQLTDWYLLRVKAIDHFTGCIDAAIEIIQHGAASGVPGLESLAEDLSLLAKLLYDAPYSSGEYDWTLEEWSAKSPDEIVKAYLAGSCPSSLIKDIHRLVLPYLGVLESRRARASIPGAESTIPDSLRTWALNQANHLPMLEALIKASSPTNKLPERPIKSNEDLARILVACLYTSSSVNEWECMGRMFECMPAFPDNIPSSDEFNSADYLHGLFTTSSTGSTTWSSGGATSVYDALRLLDTGRLSSILDGLDEHLTTAEVLARWNVPLRLADLVLRFHGNKTAQQKLATRIARQEGGIEMESEEEWEVLLEAMIELSQPGRALDLLDKQEIPKLFFSGLLTSGKFKLAKSLFSSTSDGPLLEASTQEELVIAASREFYDNAESGNLHTKEMKMAYDCLTVVPQTSNIKKERDFIEATSRLASFKIESQAGVLMTPIEFRLKPNKLDLIAKVLEVNRTAYEHQDMIIDLVNKLGYGEDSLVQIKALSMVVRSAIGEGNLSVGTETCERMLGILERLKKRLRQDDRAGLSSRVEEASEVVWKTCEGISRYGGYGANHASLHGFKTKFMAHAIIICPPEEIPRLLVGLGAPGGLDVELDGAREIVERLEQLASRTLERAASLFPFKSKTLPPLGGFRSVVTDSSPPRMALSTSMGAAHSSSARPPARPASPDPHPQRDFSGALEGLLQPDQDQQTAGFGVAVGTDRLTAALSNKFTSGVGWLIGANEDEFQVTEEIEHPQTSRIITTTNQLDPPEGPNSAPASASKRWGAVKAKLVRGSSVGLSPVVRDSSGRAATAINQLIRIKSKDKKTLSGPALTAQLSSGSLAIIMLKMAMDRDEHGQHRIPILMNYLKLKISDSIHPFHATHAVFKIELEYGDGLLNWVIYRELRDFVNLHAAYKASNIVSRNSNDVTLPNFPRTSLPYYNLLKREGKAEGKAEFARLQRAGLQEYLIKLTKATMFVPEANRLCKFLEISALSLALANRGGFQGKQGYLRIMSNGAFSRRQRAGFHPFKFKGRREPKWFIVRESYLISVDEPDQTEIYDIFLVDDEFQLKRPTRLLKQGIHLLDWHDASKEQHAPALNFENEVDPNQSAQGNPSGSGDPDEGVTAELAADSRQVQHASSHVFYITNSEREVKLIAKNERQMDQFIASIERMVARSIWHGKNRFDSYAPIRMNVSAQWLIDGRDYFWNLSKAILLAKERIYIHDWWLSPELYLRRPPAQNQKWRLDKLLERKANEGVQIFVIVYKEVSNGFTPVESGYTKSRLLSLSPNIHMQRSPSHTGTGNLLWSHHEKLCVIDETIAFMGGLDLCFGRWDTPGHALIDDATGGLDFIESVHPQSAEAADGQIWPGKDYSNQRVSDFFNLSKPEEDMYDRDRVPRQPWHDIGLQLVGQPARDLCRHFVQRWNYLLRTKNHTRLMPFLIPPSDFTPMELSERRIIGTCEAQICRSCGPWSIGTPNKVEHSIQSAYVKAIQCSEHFVYIENQFFITSCIVEGTVITNKIGDALVNRIIQAHEEGTPWKAVIIIPTMPGYPSPLNEDAAGSVRLIVDCQNKSICRGETSIFGRLRAEGINPNDYINFFSLRGWGKLKNGQLTTEGVYIHAKAMIVDDRCVIIGSANINERSQRGDRDSELACVIRDTDMIDSKMAGKPYKVGRFAHTMRVRLMREHLGIDVDAMDAEDANMDLIDHQVKAQEEHAQHQAEALMTPKVDHKSSSTSLASQAWDPDREERERATSREGITQLIPPGARFVNGIKSMGQSVKDKLDPHSNDINKGGDPGLNISVHDRLLKQTRENPQVAKGKDQSKRGEAEPTSRLVATLEEIDRPVNASSGEPLAASSGKTSTGRPPVIVQPDYLREKETPPNGNGKARSRSPTEESNANLRSATPTQSQPKATGLPQHEFLNAEPNIRRNRTLNPKKSQFVVSTPSIEVDPNGFEDPIDDRFYDSVWTAIASRNTQIFRTVFKCVPDDKVTTWQGYKEFAAWESRHGKPLREPARPASWNSCGGNGEEDNLNVANNGAAAGGEGTANKGGEPSQPATLLNGSQGQSNQPTGKEAKQSSSRARGMSVASGGTLGGGVRVVGEGHGRAATTTAGESEHLNSSVHTAHSKEPSSGAAGLASSGGTISKAGSSTTRKKSLGSTSKSAESKKAFDERAGFTAAERDQMEEMLTEVQGHLVLFPTRFMENEDLNNNFLFQKDRIPPLAIYN</sequence>